<evidence type="ECO:0000313" key="4">
    <source>
        <dbReference type="Proteomes" id="UP000031443"/>
    </source>
</evidence>
<evidence type="ECO:0000259" key="2">
    <source>
        <dbReference type="SMART" id="SM00502"/>
    </source>
</evidence>
<evidence type="ECO:0000313" key="3">
    <source>
        <dbReference type="EMBL" id="EMP32103.1"/>
    </source>
</evidence>
<accession>M7BJ78</accession>
<dbReference type="SMART" id="SM00502">
    <property type="entry name" value="BBC"/>
    <property type="match status" value="1"/>
</dbReference>
<gene>
    <name evidence="3" type="ORF">UY3_10778</name>
</gene>
<dbReference type="AlphaFoldDB" id="M7BJ78"/>
<evidence type="ECO:0000256" key="1">
    <source>
        <dbReference type="SAM" id="Coils"/>
    </source>
</evidence>
<feature type="domain" description="B-box C-terminal" evidence="2">
    <location>
        <begin position="26"/>
        <end position="143"/>
    </location>
</feature>
<dbReference type="EMBL" id="KB542241">
    <property type="protein sequence ID" value="EMP32103.1"/>
    <property type="molecule type" value="Genomic_DNA"/>
</dbReference>
<proteinExistence type="predicted"/>
<reference evidence="4" key="1">
    <citation type="journal article" date="2013" name="Nat. Genet.">
        <title>The draft genomes of soft-shell turtle and green sea turtle yield insights into the development and evolution of the turtle-specific body plan.</title>
        <authorList>
            <person name="Wang Z."/>
            <person name="Pascual-Anaya J."/>
            <person name="Zadissa A."/>
            <person name="Li W."/>
            <person name="Niimura Y."/>
            <person name="Huang Z."/>
            <person name="Li C."/>
            <person name="White S."/>
            <person name="Xiong Z."/>
            <person name="Fang D."/>
            <person name="Wang B."/>
            <person name="Ming Y."/>
            <person name="Chen Y."/>
            <person name="Zheng Y."/>
            <person name="Kuraku S."/>
            <person name="Pignatelli M."/>
            <person name="Herrero J."/>
            <person name="Beal K."/>
            <person name="Nozawa M."/>
            <person name="Li Q."/>
            <person name="Wang J."/>
            <person name="Zhang H."/>
            <person name="Yu L."/>
            <person name="Shigenobu S."/>
            <person name="Wang J."/>
            <person name="Liu J."/>
            <person name="Flicek P."/>
            <person name="Searle S."/>
            <person name="Wang J."/>
            <person name="Kuratani S."/>
            <person name="Yin Y."/>
            <person name="Aken B."/>
            <person name="Zhang G."/>
            <person name="Irie N."/>
        </authorList>
    </citation>
    <scope>NUCLEOTIDE SEQUENCE [LARGE SCALE GENOMIC DNA]</scope>
</reference>
<protein>
    <submittedName>
        <fullName evidence="3">Putative E3 ubiquitin-protein ligase MID2</fullName>
    </submittedName>
</protein>
<organism evidence="3 4">
    <name type="scientific">Chelonia mydas</name>
    <name type="common">Green sea-turtle</name>
    <name type="synonym">Chelonia agassizi</name>
    <dbReference type="NCBI Taxonomy" id="8469"/>
    <lineage>
        <taxon>Eukaryota</taxon>
        <taxon>Metazoa</taxon>
        <taxon>Chordata</taxon>
        <taxon>Craniata</taxon>
        <taxon>Vertebrata</taxon>
        <taxon>Euteleostomi</taxon>
        <taxon>Archelosauria</taxon>
        <taxon>Testudinata</taxon>
        <taxon>Testudines</taxon>
        <taxon>Cryptodira</taxon>
        <taxon>Durocryptodira</taxon>
        <taxon>Americhelydia</taxon>
        <taxon>Chelonioidea</taxon>
        <taxon>Cheloniidae</taxon>
        <taxon>Chelonia</taxon>
    </lineage>
</organism>
<sequence length="180" mass="20639">MSINVNTLHTQLTKNIFIDNKNLQIGKQTLETNLTNLVKRNSELENQMAKLIQICQQVEVNTAMHEAKLMEECDELMEIIRQRKQVIAVKIKETKIFSSVCQLDQSSWFHDTASSPGQHTPINGADVLANQSHRGRRCTLRKAHGHQKDYCGTLKRTKDFVSLLFPSHEDESCKWFTPFG</sequence>
<dbReference type="Proteomes" id="UP000031443">
    <property type="component" value="Unassembled WGS sequence"/>
</dbReference>
<name>M7BJ78_CHEMY</name>
<dbReference type="InterPro" id="IPR003649">
    <property type="entry name" value="Bbox_C"/>
</dbReference>
<keyword evidence="1" id="KW-0175">Coiled coil</keyword>
<keyword evidence="4" id="KW-1185">Reference proteome</keyword>
<feature type="coiled-coil region" evidence="1">
    <location>
        <begin position="27"/>
        <end position="61"/>
    </location>
</feature>